<evidence type="ECO:0000313" key="2">
    <source>
        <dbReference type="EMBL" id="KAK2735350.1"/>
    </source>
</evidence>
<dbReference type="AlphaFoldDB" id="A0AAD9Y4Z7"/>
<proteinExistence type="predicted"/>
<accession>A0AAD9Y4Z7</accession>
<organism evidence="2 3">
    <name type="scientific">Colletotrichum kahawae</name>
    <name type="common">Coffee berry disease fungus</name>
    <dbReference type="NCBI Taxonomy" id="34407"/>
    <lineage>
        <taxon>Eukaryota</taxon>
        <taxon>Fungi</taxon>
        <taxon>Dikarya</taxon>
        <taxon>Ascomycota</taxon>
        <taxon>Pezizomycotina</taxon>
        <taxon>Sordariomycetes</taxon>
        <taxon>Hypocreomycetidae</taxon>
        <taxon>Glomerellales</taxon>
        <taxon>Glomerellaceae</taxon>
        <taxon>Colletotrichum</taxon>
        <taxon>Colletotrichum gloeosporioides species complex</taxon>
    </lineage>
</organism>
<dbReference type="EMBL" id="VYYT01000444">
    <property type="protein sequence ID" value="KAK2735350.1"/>
    <property type="molecule type" value="Genomic_DNA"/>
</dbReference>
<sequence length="73" mass="7838">MRRGGNSRLICLLAVQSPASTKKKKKKKIAFSLGLVSERPNERTKAKLSTRRGRGVACSGGSQAVARNQGRAN</sequence>
<keyword evidence="3" id="KW-1185">Reference proteome</keyword>
<dbReference type="Proteomes" id="UP001281614">
    <property type="component" value="Unassembled WGS sequence"/>
</dbReference>
<evidence type="ECO:0000256" key="1">
    <source>
        <dbReference type="SAM" id="MobiDB-lite"/>
    </source>
</evidence>
<feature type="compositionally biased region" description="Polar residues" evidence="1">
    <location>
        <begin position="60"/>
        <end position="73"/>
    </location>
</feature>
<gene>
    <name evidence="2" type="ORF">CKAH01_01731</name>
</gene>
<protein>
    <submittedName>
        <fullName evidence="2">Uncharacterized protein</fullName>
    </submittedName>
</protein>
<evidence type="ECO:0000313" key="3">
    <source>
        <dbReference type="Proteomes" id="UP001281614"/>
    </source>
</evidence>
<comment type="caution">
    <text evidence="2">The sequence shown here is derived from an EMBL/GenBank/DDBJ whole genome shotgun (WGS) entry which is preliminary data.</text>
</comment>
<feature type="region of interest" description="Disordered" evidence="1">
    <location>
        <begin position="42"/>
        <end position="73"/>
    </location>
</feature>
<reference evidence="2" key="1">
    <citation type="submission" date="2023-02" db="EMBL/GenBank/DDBJ databases">
        <title>Colletotrichum kahawae CIFC_Que2 genome sequencing and assembly.</title>
        <authorList>
            <person name="Baroncelli R."/>
        </authorList>
    </citation>
    <scope>NUCLEOTIDE SEQUENCE</scope>
    <source>
        <strain evidence="2">CIFC_Que2</strain>
    </source>
</reference>
<name>A0AAD9Y4Z7_COLKA</name>